<dbReference type="InterPro" id="IPR051586">
    <property type="entry name" value="PKC-binding_NELL"/>
</dbReference>
<dbReference type="AlphaFoldDB" id="A0AAU9XZF2"/>
<evidence type="ECO:0000259" key="8">
    <source>
        <dbReference type="PROSITE" id="PS50026"/>
    </source>
</evidence>
<evidence type="ECO:0000256" key="1">
    <source>
        <dbReference type="ARBA" id="ARBA00022536"/>
    </source>
</evidence>
<dbReference type="Proteomes" id="UP001159428">
    <property type="component" value="Unassembled WGS sequence"/>
</dbReference>
<dbReference type="PANTHER" id="PTHR24042:SF5">
    <property type="entry name" value="EGF-LIKE CALCIUM-BINDING DOMAIN-CONTAINING PROTEIN"/>
    <property type="match status" value="1"/>
</dbReference>
<evidence type="ECO:0000256" key="2">
    <source>
        <dbReference type="ARBA" id="ARBA00022729"/>
    </source>
</evidence>
<reference evidence="10 11" key="1">
    <citation type="submission" date="2022-05" db="EMBL/GenBank/DDBJ databases">
        <authorList>
            <consortium name="Genoscope - CEA"/>
            <person name="William W."/>
        </authorList>
    </citation>
    <scope>NUCLEOTIDE SEQUENCE [LARGE SCALE GENOMIC DNA]</scope>
</reference>
<dbReference type="CDD" id="cd00054">
    <property type="entry name" value="EGF_CA"/>
    <property type="match status" value="5"/>
</dbReference>
<dbReference type="PROSITE" id="PS00010">
    <property type="entry name" value="ASX_HYDROXYL"/>
    <property type="match status" value="4"/>
</dbReference>
<evidence type="ECO:0000259" key="9">
    <source>
        <dbReference type="PROSITE" id="PS50948"/>
    </source>
</evidence>
<keyword evidence="1 6" id="KW-0245">EGF-like domain</keyword>
<dbReference type="PROSITE" id="PS50026">
    <property type="entry name" value="EGF_3"/>
    <property type="match status" value="5"/>
</dbReference>
<dbReference type="InterPro" id="IPR024731">
    <property type="entry name" value="NELL2-like_EGF"/>
</dbReference>
<keyword evidence="11" id="KW-1185">Reference proteome</keyword>
<feature type="domain" description="EGF-like" evidence="8">
    <location>
        <begin position="395"/>
        <end position="435"/>
    </location>
</feature>
<evidence type="ECO:0000313" key="11">
    <source>
        <dbReference type="Proteomes" id="UP001159428"/>
    </source>
</evidence>
<protein>
    <submittedName>
        <fullName evidence="10">Uncharacterized protein</fullName>
    </submittedName>
</protein>
<dbReference type="PANTHER" id="PTHR24042">
    <property type="entry name" value="NEL HOMOLOG"/>
    <property type="match status" value="1"/>
</dbReference>
<name>A0AAU9XZF2_9CNID</name>
<evidence type="ECO:0000313" key="10">
    <source>
        <dbReference type="EMBL" id="CAH3164143.1"/>
    </source>
</evidence>
<feature type="domain" description="EGF-like" evidence="8">
    <location>
        <begin position="234"/>
        <end position="275"/>
    </location>
</feature>
<dbReference type="SUPFAM" id="SSF57184">
    <property type="entry name" value="Growth factor receptor domain"/>
    <property type="match status" value="2"/>
</dbReference>
<dbReference type="SMART" id="SM00179">
    <property type="entry name" value="EGF_CA"/>
    <property type="match status" value="5"/>
</dbReference>
<comment type="caution">
    <text evidence="6">Lacks conserved residue(s) required for the propagation of feature annotation.</text>
</comment>
<dbReference type="GO" id="GO:0008201">
    <property type="term" value="F:heparin binding"/>
    <property type="evidence" value="ECO:0007669"/>
    <property type="project" value="TreeGrafter"/>
</dbReference>
<gene>
    <name evidence="10" type="ORF">PMEA_00002174</name>
</gene>
<dbReference type="FunFam" id="2.10.25.10:FF:000038">
    <property type="entry name" value="Fibrillin 2"/>
    <property type="match status" value="5"/>
</dbReference>
<keyword evidence="4" id="KW-1015">Disulfide bond</keyword>
<dbReference type="InterPro" id="IPR000742">
    <property type="entry name" value="EGF"/>
</dbReference>
<comment type="caution">
    <text evidence="10">The sequence shown here is derived from an EMBL/GenBank/DDBJ whole genome shotgun (WGS) entry which is preliminary data.</text>
</comment>
<dbReference type="InterPro" id="IPR009030">
    <property type="entry name" value="Growth_fac_rcpt_cys_sf"/>
</dbReference>
<feature type="domain" description="EGF-like" evidence="8">
    <location>
        <begin position="193"/>
        <end position="233"/>
    </location>
</feature>
<evidence type="ECO:0000256" key="3">
    <source>
        <dbReference type="ARBA" id="ARBA00022737"/>
    </source>
</evidence>
<evidence type="ECO:0000256" key="6">
    <source>
        <dbReference type="PROSITE-ProRule" id="PRU00076"/>
    </source>
</evidence>
<proteinExistence type="predicted"/>
<dbReference type="InterPro" id="IPR000152">
    <property type="entry name" value="EGF-type_Asp/Asn_hydroxyl_site"/>
</dbReference>
<dbReference type="Gene3D" id="2.10.25.10">
    <property type="entry name" value="Laminin"/>
    <property type="match status" value="5"/>
</dbReference>
<keyword evidence="3" id="KW-0677">Repeat</keyword>
<feature type="domain" description="EGF-like" evidence="8">
    <location>
        <begin position="276"/>
        <end position="315"/>
    </location>
</feature>
<sequence>MAWNSSFFIILASLYFKDLAIAKNPCKTGVSVPGMALKGFVFKKVPVTAPHVCNVTCERETICQSYNYVIGEKSCELNTRTKEARPENFQPDGLRFYMGRINGRTPLGSIPELPALSCQEIKLSEGKDSISKTYWLDPTNVGSSKLVYCDMIWKVSQYNKNRIYTAFGLPLPWPSVKCFHLVSVISSINFQIDIDECKGSNDVCDENANCSNTVGFYNCTCKEGFTGDGRSCSDIDECKGSNNVTCDENANCSNTVGSYNCTCKDGFTGDGHSCSDIDECKGNHSCHVNAKCNNTLGSHICECQPGYTGNGRNCTGEFNFFVTIFTIGLHDTFNYGAAPFSHDARQLYNLLLITHINECKGNHSCHVNATCMNTKGSYVCTCHPGYTGNGSDCTDIDECKGSNKVCDENANCSNTVGFYNCTCKEGFTGDGRSCLGKLVTDTPRYNI</sequence>
<evidence type="ECO:0000256" key="4">
    <source>
        <dbReference type="ARBA" id="ARBA00023157"/>
    </source>
</evidence>
<keyword evidence="5" id="KW-0325">Glycoprotein</keyword>
<evidence type="ECO:0000256" key="5">
    <source>
        <dbReference type="ARBA" id="ARBA00023180"/>
    </source>
</evidence>
<dbReference type="GO" id="GO:0005615">
    <property type="term" value="C:extracellular space"/>
    <property type="evidence" value="ECO:0007669"/>
    <property type="project" value="TreeGrafter"/>
</dbReference>
<dbReference type="PROSITE" id="PS01186">
    <property type="entry name" value="EGF_2"/>
    <property type="match status" value="5"/>
</dbReference>
<dbReference type="PROSITE" id="PS50948">
    <property type="entry name" value="PAN"/>
    <property type="match status" value="1"/>
</dbReference>
<dbReference type="PROSITE" id="PS01187">
    <property type="entry name" value="EGF_CA"/>
    <property type="match status" value="2"/>
</dbReference>
<dbReference type="EMBL" id="CALNXJ010000100">
    <property type="protein sequence ID" value="CAH3164143.1"/>
    <property type="molecule type" value="Genomic_DNA"/>
</dbReference>
<keyword evidence="2 7" id="KW-0732">Signal</keyword>
<dbReference type="SMART" id="SM00181">
    <property type="entry name" value="EGF"/>
    <property type="match status" value="5"/>
</dbReference>
<organism evidence="10 11">
    <name type="scientific">Pocillopora meandrina</name>
    <dbReference type="NCBI Taxonomy" id="46732"/>
    <lineage>
        <taxon>Eukaryota</taxon>
        <taxon>Metazoa</taxon>
        <taxon>Cnidaria</taxon>
        <taxon>Anthozoa</taxon>
        <taxon>Hexacorallia</taxon>
        <taxon>Scleractinia</taxon>
        <taxon>Astrocoeniina</taxon>
        <taxon>Pocilloporidae</taxon>
        <taxon>Pocillopora</taxon>
    </lineage>
</organism>
<accession>A0AAU9XZF2</accession>
<dbReference type="InterPro" id="IPR018097">
    <property type="entry name" value="EGF_Ca-bd_CS"/>
</dbReference>
<dbReference type="InterPro" id="IPR001881">
    <property type="entry name" value="EGF-like_Ca-bd_dom"/>
</dbReference>
<feature type="chain" id="PRO_5043527164" evidence="7">
    <location>
        <begin position="23"/>
        <end position="447"/>
    </location>
</feature>
<feature type="domain" description="EGF-like" evidence="8">
    <location>
        <begin position="355"/>
        <end position="394"/>
    </location>
</feature>
<dbReference type="InterPro" id="IPR003609">
    <property type="entry name" value="Pan_app"/>
</dbReference>
<dbReference type="Pfam" id="PF12947">
    <property type="entry name" value="EGF_3"/>
    <property type="match status" value="5"/>
</dbReference>
<evidence type="ECO:0000256" key="7">
    <source>
        <dbReference type="SAM" id="SignalP"/>
    </source>
</evidence>
<dbReference type="GO" id="GO:0005509">
    <property type="term" value="F:calcium ion binding"/>
    <property type="evidence" value="ECO:0007669"/>
    <property type="project" value="InterPro"/>
</dbReference>
<feature type="signal peptide" evidence="7">
    <location>
        <begin position="1"/>
        <end position="22"/>
    </location>
</feature>
<feature type="domain" description="Apple" evidence="9">
    <location>
        <begin position="26"/>
        <end position="102"/>
    </location>
</feature>